<evidence type="ECO:0000313" key="7">
    <source>
        <dbReference type="EMBL" id="GBP16850.1"/>
    </source>
</evidence>
<dbReference type="InterPro" id="IPR002051">
    <property type="entry name" value="Haem_Oase"/>
</dbReference>
<organism evidence="7 8">
    <name type="scientific">Eumeta variegata</name>
    <name type="common">Bagworm moth</name>
    <name type="synonym">Eumeta japonica</name>
    <dbReference type="NCBI Taxonomy" id="151549"/>
    <lineage>
        <taxon>Eukaryota</taxon>
        <taxon>Metazoa</taxon>
        <taxon>Ecdysozoa</taxon>
        <taxon>Arthropoda</taxon>
        <taxon>Hexapoda</taxon>
        <taxon>Insecta</taxon>
        <taxon>Pterygota</taxon>
        <taxon>Neoptera</taxon>
        <taxon>Endopterygota</taxon>
        <taxon>Lepidoptera</taxon>
        <taxon>Glossata</taxon>
        <taxon>Ditrysia</taxon>
        <taxon>Tineoidea</taxon>
        <taxon>Psychidae</taxon>
        <taxon>Oiketicinae</taxon>
        <taxon>Eumeta</taxon>
    </lineage>
</organism>
<dbReference type="Pfam" id="PF01126">
    <property type="entry name" value="Heme_oxygenase"/>
    <property type="match status" value="1"/>
</dbReference>
<dbReference type="PANTHER" id="PTHR10720">
    <property type="entry name" value="HEME OXYGENASE"/>
    <property type="match status" value="1"/>
</dbReference>
<dbReference type="InterPro" id="IPR016084">
    <property type="entry name" value="Haem_Oase-like_multi-hlx"/>
</dbReference>
<feature type="binding site" description="axial binding residue" evidence="6">
    <location>
        <position position="20"/>
    </location>
    <ligand>
        <name>heme b</name>
        <dbReference type="ChEBI" id="CHEBI:60344"/>
    </ligand>
    <ligandPart>
        <name>Fe</name>
        <dbReference type="ChEBI" id="CHEBI:18248"/>
    </ligandPart>
</feature>
<evidence type="ECO:0000256" key="4">
    <source>
        <dbReference type="PIRNR" id="PIRNR000343"/>
    </source>
</evidence>
<sequence length="234" mass="27043">MSENGETFTTRVRKATRKIHSVSDALVNAKFALSLRDEKVWGGGLFVFYHIFAYLEDARIRLKNAEFDSLFVNKVLFRKEAFEQDLQHYLGEEWHSLEKSEALKKYIQHLEELERDNPLMLMAYVYHLYLGLLSGGQILAKKRKMFGQKENQDMYIDNVTNFNGVDISKMKTEFREAMNKVAETMSPEEKQAFIDESNRVFLLNNSIVHSVGGQNKVGADRTATYIVPAPLPHR</sequence>
<evidence type="ECO:0000256" key="3">
    <source>
        <dbReference type="ARBA" id="ARBA00023004"/>
    </source>
</evidence>
<dbReference type="GO" id="GO:0006788">
    <property type="term" value="P:heme oxidation"/>
    <property type="evidence" value="ECO:0007669"/>
    <property type="project" value="UniProtKB-UniRule"/>
</dbReference>
<dbReference type="GO" id="GO:0004392">
    <property type="term" value="F:heme oxygenase (decyclizing) activity"/>
    <property type="evidence" value="ECO:0007669"/>
    <property type="project" value="UniProtKB-UniRule"/>
</dbReference>
<evidence type="ECO:0000256" key="6">
    <source>
        <dbReference type="PIRSR" id="PIRSR000343-2"/>
    </source>
</evidence>
<comment type="caution">
    <text evidence="7">The sequence shown here is derived from an EMBL/GenBank/DDBJ whole genome shotgun (WGS) entry which is preliminary data.</text>
</comment>
<feature type="binding site" evidence="5">
    <location>
        <position position="175"/>
    </location>
    <ligand>
        <name>heme b</name>
        <dbReference type="ChEBI" id="CHEBI:60344"/>
    </ligand>
</feature>
<dbReference type="STRING" id="151549.A0A4C1TS69"/>
<dbReference type="PIRSF" id="PIRSF000343">
    <property type="entry name" value="Haem_Oase"/>
    <property type="match status" value="1"/>
</dbReference>
<dbReference type="EC" id="1.14.14.18" evidence="4"/>
<dbReference type="Proteomes" id="UP000299102">
    <property type="component" value="Unassembled WGS sequence"/>
</dbReference>
<comment type="catalytic activity">
    <reaction evidence="4">
        <text>heme b + 3 reduced [NADPH--hemoprotein reductase] + 3 O2 = biliverdin IXalpha + CO + Fe(2+) + 3 oxidized [NADPH--hemoprotein reductase] + 3 H2O + H(+)</text>
        <dbReference type="Rhea" id="RHEA:21764"/>
        <dbReference type="Rhea" id="RHEA-COMP:11964"/>
        <dbReference type="Rhea" id="RHEA-COMP:11965"/>
        <dbReference type="ChEBI" id="CHEBI:15377"/>
        <dbReference type="ChEBI" id="CHEBI:15378"/>
        <dbReference type="ChEBI" id="CHEBI:15379"/>
        <dbReference type="ChEBI" id="CHEBI:17245"/>
        <dbReference type="ChEBI" id="CHEBI:29033"/>
        <dbReference type="ChEBI" id="CHEBI:57618"/>
        <dbReference type="ChEBI" id="CHEBI:57991"/>
        <dbReference type="ChEBI" id="CHEBI:58210"/>
        <dbReference type="ChEBI" id="CHEBI:60344"/>
        <dbReference type="EC" id="1.14.14.18"/>
    </reaction>
</comment>
<dbReference type="EMBL" id="BGZK01000082">
    <property type="protein sequence ID" value="GBP16850.1"/>
    <property type="molecule type" value="Genomic_DNA"/>
</dbReference>
<dbReference type="SUPFAM" id="SSF48613">
    <property type="entry name" value="Heme oxygenase-like"/>
    <property type="match status" value="1"/>
</dbReference>
<dbReference type="InterPro" id="IPR016053">
    <property type="entry name" value="Haem_Oase-like"/>
</dbReference>
<dbReference type="CDD" id="cd19165">
    <property type="entry name" value="HemeO"/>
    <property type="match status" value="1"/>
</dbReference>
<name>A0A4C1TS69_EUMVA</name>
<protein>
    <recommendedName>
        <fullName evidence="4">Heme oxygenase</fullName>
        <ecNumber evidence="4">1.14.14.18</ecNumber>
    </recommendedName>
</protein>
<keyword evidence="1 4" id="KW-0349">Heme</keyword>
<keyword evidence="2 4" id="KW-0479">Metal-binding</keyword>
<feature type="binding site" evidence="5">
    <location>
        <position position="13"/>
    </location>
    <ligand>
        <name>heme b</name>
        <dbReference type="ChEBI" id="CHEBI:60344"/>
    </ligand>
</feature>
<reference evidence="7 8" key="1">
    <citation type="journal article" date="2019" name="Commun. Biol.">
        <title>The bagworm genome reveals a unique fibroin gene that provides high tensile strength.</title>
        <authorList>
            <person name="Kono N."/>
            <person name="Nakamura H."/>
            <person name="Ohtoshi R."/>
            <person name="Tomita M."/>
            <person name="Numata K."/>
            <person name="Arakawa K."/>
        </authorList>
    </citation>
    <scope>NUCLEOTIDE SEQUENCE [LARGE SCALE GENOMIC DNA]</scope>
</reference>
<proteinExistence type="inferred from homology"/>
<dbReference type="PRINTS" id="PR00088">
    <property type="entry name" value="HAEMOXYGNASE"/>
</dbReference>
<dbReference type="OrthoDB" id="652091at2759"/>
<feature type="binding site" evidence="5">
    <location>
        <position position="126"/>
    </location>
    <ligand>
        <name>heme b</name>
        <dbReference type="ChEBI" id="CHEBI:60344"/>
    </ligand>
</feature>
<evidence type="ECO:0000256" key="2">
    <source>
        <dbReference type="ARBA" id="ARBA00022723"/>
    </source>
</evidence>
<dbReference type="GO" id="GO:0046872">
    <property type="term" value="F:metal ion binding"/>
    <property type="evidence" value="ECO:0007669"/>
    <property type="project" value="UniProtKB-UniRule"/>
</dbReference>
<dbReference type="PANTHER" id="PTHR10720:SF0">
    <property type="entry name" value="HEME OXYGENASE"/>
    <property type="match status" value="1"/>
</dbReference>
<comment type="similarity">
    <text evidence="4">Belongs to the heme oxygenase family.</text>
</comment>
<keyword evidence="8" id="KW-1185">Reference proteome</keyword>
<dbReference type="AlphaFoldDB" id="A0A4C1TS69"/>
<keyword evidence="3 4" id="KW-0408">Iron</keyword>
<evidence type="ECO:0000256" key="1">
    <source>
        <dbReference type="ARBA" id="ARBA00022617"/>
    </source>
</evidence>
<evidence type="ECO:0000256" key="5">
    <source>
        <dbReference type="PIRSR" id="PIRSR000343-1"/>
    </source>
</evidence>
<accession>A0A4C1TS69</accession>
<evidence type="ECO:0000313" key="8">
    <source>
        <dbReference type="Proteomes" id="UP000299102"/>
    </source>
</evidence>
<dbReference type="Gene3D" id="1.20.910.10">
    <property type="entry name" value="Heme oxygenase-like"/>
    <property type="match status" value="1"/>
</dbReference>
<gene>
    <name evidence="7" type="primary">HMOX1</name>
    <name evidence="7" type="ORF">EVAR_13230_1</name>
</gene>